<organism evidence="4">
    <name type="scientific">freshwater metagenome</name>
    <dbReference type="NCBI Taxonomy" id="449393"/>
    <lineage>
        <taxon>unclassified sequences</taxon>
        <taxon>metagenomes</taxon>
        <taxon>ecological metagenomes</taxon>
    </lineage>
</organism>
<feature type="transmembrane region" description="Helical" evidence="2">
    <location>
        <begin position="235"/>
        <end position="252"/>
    </location>
</feature>
<keyword evidence="2" id="KW-0472">Membrane</keyword>
<feature type="transmembrane region" description="Helical" evidence="2">
    <location>
        <begin position="264"/>
        <end position="285"/>
    </location>
</feature>
<dbReference type="PANTHER" id="PTHR23028:SF53">
    <property type="entry name" value="ACYL_TRANSF_3 DOMAIN-CONTAINING PROTEIN"/>
    <property type="match status" value="1"/>
</dbReference>
<gene>
    <name evidence="4" type="ORF">UFOPK1722_00951</name>
</gene>
<proteinExistence type="predicted"/>
<feature type="transmembrane region" description="Helical" evidence="2">
    <location>
        <begin position="297"/>
        <end position="314"/>
    </location>
</feature>
<feature type="transmembrane region" description="Helical" evidence="2">
    <location>
        <begin position="78"/>
        <end position="97"/>
    </location>
</feature>
<dbReference type="InterPro" id="IPR050879">
    <property type="entry name" value="Acyltransferase_3"/>
</dbReference>
<name>A0A6J6F511_9ZZZZ</name>
<dbReference type="AlphaFoldDB" id="A0A6J6F511"/>
<feature type="region of interest" description="Disordered" evidence="1">
    <location>
        <begin position="406"/>
        <end position="431"/>
    </location>
</feature>
<dbReference type="GO" id="GO:0016020">
    <property type="term" value="C:membrane"/>
    <property type="evidence" value="ECO:0007669"/>
    <property type="project" value="TreeGrafter"/>
</dbReference>
<dbReference type="GO" id="GO:0016747">
    <property type="term" value="F:acyltransferase activity, transferring groups other than amino-acyl groups"/>
    <property type="evidence" value="ECO:0007669"/>
    <property type="project" value="InterPro"/>
</dbReference>
<protein>
    <submittedName>
        <fullName evidence="4">Unannotated protein</fullName>
    </submittedName>
</protein>
<feature type="transmembrane region" description="Helical" evidence="2">
    <location>
        <begin position="366"/>
        <end position="383"/>
    </location>
</feature>
<keyword evidence="2" id="KW-0812">Transmembrane</keyword>
<dbReference type="InterPro" id="IPR002656">
    <property type="entry name" value="Acyl_transf_3_dom"/>
</dbReference>
<evidence type="ECO:0000256" key="2">
    <source>
        <dbReference type="SAM" id="Phobius"/>
    </source>
</evidence>
<feature type="transmembrane region" description="Helical" evidence="2">
    <location>
        <begin position="205"/>
        <end position="223"/>
    </location>
</feature>
<sequence length="655" mass="70826">MSHVGSVREHLHGLDGLRALAVIGVLAFHDDRLTGGFLGVDLFFALSGFLITTLLIGELTETGRLDLVGFWGRRLRRLLPAVMVLLVVVVVVLRLIAEPGEWIVARRDAPWAQFYAANWHQIATGNGYWDAFAAPSAFEHLWSLAIEEQFYLLWPVVVWGAWRWRRAAGIAAITLALFVASTTAMIALFDGGDPTRVYMGTDTRVFSLLAGALVALPAVRHRVSRLVTRAPRSTQAMTLLLSLTLLGSWFVIDGSDDWLFRGGLVGHSIIAAVVAVCVPACPTGPLTRLLSARPLEYVGRLSYALYLWHWPIFVFCSPERTDTDGWRLTLLRLSLALLFSVASYHFVEQTIRHRARWAHGRAGRRAFATSMVGAVVVWLLVAVPSTTNAVDVGAIAGAVVTTTSAPMTSTTATSTTATDGASTTSTTSTTAPDLGPPVRGIYYLGDSVAYDMWPAIEAATEAGGLSAESGAFGGVGLIPQGSGPTPIESLRLTLDRERPDLLILQLSVWDAQQSTVDQRAALEELRLLAVERGQRILLLSFPTFSPERTESGQESLETLAIATAAASPDLIRYADQTSALGEVFDVDIDDDGNPERKRDGIHVCPTGALRSAQWLVGFLASHYSGVTPAATDDWILGPWSADERYDSPPGACARL</sequence>
<feature type="domain" description="Acyltransferase 3" evidence="3">
    <location>
        <begin position="12"/>
        <end position="341"/>
    </location>
</feature>
<feature type="transmembrane region" description="Helical" evidence="2">
    <location>
        <begin position="141"/>
        <end position="162"/>
    </location>
</feature>
<feature type="transmembrane region" description="Helical" evidence="2">
    <location>
        <begin position="169"/>
        <end position="189"/>
    </location>
</feature>
<dbReference type="GO" id="GO:0009103">
    <property type="term" value="P:lipopolysaccharide biosynthetic process"/>
    <property type="evidence" value="ECO:0007669"/>
    <property type="project" value="TreeGrafter"/>
</dbReference>
<accession>A0A6J6F511</accession>
<evidence type="ECO:0000313" key="4">
    <source>
        <dbReference type="EMBL" id="CAB4579928.1"/>
    </source>
</evidence>
<evidence type="ECO:0000256" key="1">
    <source>
        <dbReference type="SAM" id="MobiDB-lite"/>
    </source>
</evidence>
<dbReference type="EMBL" id="CAEZTS010000074">
    <property type="protein sequence ID" value="CAB4579928.1"/>
    <property type="molecule type" value="Genomic_DNA"/>
</dbReference>
<evidence type="ECO:0000259" key="3">
    <source>
        <dbReference type="Pfam" id="PF01757"/>
    </source>
</evidence>
<dbReference type="PANTHER" id="PTHR23028">
    <property type="entry name" value="ACETYLTRANSFERASE"/>
    <property type="match status" value="1"/>
</dbReference>
<reference evidence="4" key="1">
    <citation type="submission" date="2020-05" db="EMBL/GenBank/DDBJ databases">
        <authorList>
            <person name="Chiriac C."/>
            <person name="Salcher M."/>
            <person name="Ghai R."/>
            <person name="Kavagutti S V."/>
        </authorList>
    </citation>
    <scope>NUCLEOTIDE SEQUENCE</scope>
</reference>
<dbReference type="Pfam" id="PF01757">
    <property type="entry name" value="Acyl_transf_3"/>
    <property type="match status" value="1"/>
</dbReference>
<feature type="transmembrane region" description="Helical" evidence="2">
    <location>
        <begin position="36"/>
        <end position="57"/>
    </location>
</feature>
<feature type="transmembrane region" description="Helical" evidence="2">
    <location>
        <begin position="326"/>
        <end position="346"/>
    </location>
</feature>
<keyword evidence="2" id="KW-1133">Transmembrane helix</keyword>
<dbReference type="SUPFAM" id="SSF52266">
    <property type="entry name" value="SGNH hydrolase"/>
    <property type="match status" value="1"/>
</dbReference>